<dbReference type="OrthoDB" id="799492at2"/>
<dbReference type="Proteomes" id="UP000199072">
    <property type="component" value="Unassembled WGS sequence"/>
</dbReference>
<keyword evidence="2" id="KW-1185">Reference proteome</keyword>
<dbReference type="STRING" id="1391627.SAMN05216464_11823"/>
<dbReference type="AlphaFoldDB" id="A0A1G7L3G4"/>
<accession>A0A1G7L3G4</accession>
<proteinExistence type="predicted"/>
<reference evidence="1 2" key="1">
    <citation type="submission" date="2016-10" db="EMBL/GenBank/DDBJ databases">
        <authorList>
            <person name="de Groot N.N."/>
        </authorList>
    </citation>
    <scope>NUCLEOTIDE SEQUENCE [LARGE SCALE GENOMIC DNA]</scope>
    <source>
        <strain evidence="1 2">47C3B</strain>
    </source>
</reference>
<protein>
    <recommendedName>
        <fullName evidence="3">Bacteriocin-type signal sequence-containing protein</fullName>
    </recommendedName>
</protein>
<evidence type="ECO:0008006" key="3">
    <source>
        <dbReference type="Google" id="ProtNLM"/>
    </source>
</evidence>
<dbReference type="RefSeq" id="WP_091155384.1">
    <property type="nucleotide sequence ID" value="NZ_FNAI01000018.1"/>
</dbReference>
<evidence type="ECO:0000313" key="1">
    <source>
        <dbReference type="EMBL" id="SDF44047.1"/>
    </source>
</evidence>
<gene>
    <name evidence="1" type="ORF">SAMN05216464_11823</name>
</gene>
<name>A0A1G7L3G4_9SPHI</name>
<sequence>MKMQELNNAELLEVNGGSIFGGNDSSSSSESGLLGNLGIGNLLSFQSASRDGDESSASAFSLGNGITSSLGGLFGQKSQSA</sequence>
<evidence type="ECO:0000313" key="2">
    <source>
        <dbReference type="Proteomes" id="UP000199072"/>
    </source>
</evidence>
<dbReference type="EMBL" id="FNAI01000018">
    <property type="protein sequence ID" value="SDF44047.1"/>
    <property type="molecule type" value="Genomic_DNA"/>
</dbReference>
<organism evidence="1 2">
    <name type="scientific">Mucilaginibacter pineti</name>
    <dbReference type="NCBI Taxonomy" id="1391627"/>
    <lineage>
        <taxon>Bacteria</taxon>
        <taxon>Pseudomonadati</taxon>
        <taxon>Bacteroidota</taxon>
        <taxon>Sphingobacteriia</taxon>
        <taxon>Sphingobacteriales</taxon>
        <taxon>Sphingobacteriaceae</taxon>
        <taxon>Mucilaginibacter</taxon>
    </lineage>
</organism>